<sequence length="701" mass="72555">MGYNVGLNIVEVDGTGSPAIVGASTSVAAFNIITQRGAPNAPAAVTSFPQFVARYGGYFPGGLGAYLLKGFFDNGGQTAYINRVVSSDALTGALPATVSLQDGGANNTLKLNAGFRGHDDPGTWGSQLYVSVATHAETPVRLLETAPATVTGTALAAAVDMSAFPPLSIAIDGQVAPTVLTFKAADFPGGPALATPAQIRDAINRQTTQLIASLSGTSQLVLTSTAAAAKLSGTFTQLQVTTNNAALGLATMASPTSGTPAARTTTATQLASLDPFAVGDALRISDGTNTAMVKLLTITPQTNTIGWGPAVANIAAFDALKLKVTRVTFNLTIAYGGNDDAHVVETWTALSMEHDSANYAVAVINDPVSGSRYVDATDLHSASAVGANVPMVTAAFTPLTLGRDGTPTSNDFIGDQAAHTGFYAFDASDVQLVTCERTDPAIAIAGLAYCAGRGDCMYVGAVPQGFVAAGQAIAYGQAFQGKKVYGALYGPWIVVSDPVGIGASPLKTLPPVGHVMGVFARVATARGIWKAPAGDEANLLGALDVEYRLSDTDHTALVKQGSVNGVRAVPGSGVIIDASRTLSTDTRWLYVNVRLLFNYVKSSLKTGLRWVRQEPNRDTLWDAIRIQTVTPFLLGLWRQGAFGTGSAAQVFTVICDASNNPPDQVDQGNLTVEIYFYPSRPAETIVIVVGQQPSGASAGES</sequence>
<proteinExistence type="inferred from homology"/>
<evidence type="ECO:0000259" key="2">
    <source>
        <dbReference type="Pfam" id="PF17482"/>
    </source>
</evidence>
<dbReference type="InterPro" id="IPR020287">
    <property type="entry name" value="Tail_sheath_C"/>
</dbReference>
<evidence type="ECO:0000313" key="4">
    <source>
        <dbReference type="Proteomes" id="UP000539175"/>
    </source>
</evidence>
<dbReference type="InterPro" id="IPR052042">
    <property type="entry name" value="Tail_sheath_structural"/>
</dbReference>
<dbReference type="Pfam" id="PF17482">
    <property type="entry name" value="Phage_sheath_1C"/>
    <property type="match status" value="1"/>
</dbReference>
<comment type="similarity">
    <text evidence="1">Belongs to the myoviridae tail sheath protein family.</text>
</comment>
<accession>A0A7X0AZY7</accession>
<name>A0A7X0AZY7_9PROT</name>
<reference evidence="3 4" key="1">
    <citation type="submission" date="2020-08" db="EMBL/GenBank/DDBJ databases">
        <title>Genomic Encyclopedia of Type Strains, Phase IV (KMG-IV): sequencing the most valuable type-strain genomes for metagenomic binning, comparative biology and taxonomic classification.</title>
        <authorList>
            <person name="Goeker M."/>
        </authorList>
    </citation>
    <scope>NUCLEOTIDE SEQUENCE [LARGE SCALE GENOMIC DNA]</scope>
    <source>
        <strain evidence="3 4">DSM 22198</strain>
    </source>
</reference>
<dbReference type="Gene3D" id="3.40.50.11780">
    <property type="match status" value="2"/>
</dbReference>
<dbReference type="Proteomes" id="UP000539175">
    <property type="component" value="Unassembled WGS sequence"/>
</dbReference>
<gene>
    <name evidence="3" type="ORF">FHS74_003714</name>
</gene>
<protein>
    <submittedName>
        <fullName evidence="3">Phage tail sheath protein FI</fullName>
    </submittedName>
</protein>
<organism evidence="3 4">
    <name type="scientific">Nitrospirillum iridis</name>
    <dbReference type="NCBI Taxonomy" id="765888"/>
    <lineage>
        <taxon>Bacteria</taxon>
        <taxon>Pseudomonadati</taxon>
        <taxon>Pseudomonadota</taxon>
        <taxon>Alphaproteobacteria</taxon>
        <taxon>Rhodospirillales</taxon>
        <taxon>Azospirillaceae</taxon>
        <taxon>Nitrospirillum</taxon>
    </lineage>
</organism>
<dbReference type="AlphaFoldDB" id="A0A7X0AZY7"/>
<dbReference type="PANTHER" id="PTHR35861">
    <property type="match status" value="1"/>
</dbReference>
<evidence type="ECO:0000313" key="3">
    <source>
        <dbReference type="EMBL" id="MBB6253145.1"/>
    </source>
</evidence>
<dbReference type="PANTHER" id="PTHR35861:SF1">
    <property type="entry name" value="PHAGE TAIL SHEATH PROTEIN"/>
    <property type="match status" value="1"/>
</dbReference>
<dbReference type="EMBL" id="JACIIZ010000010">
    <property type="protein sequence ID" value="MBB6253145.1"/>
    <property type="molecule type" value="Genomic_DNA"/>
</dbReference>
<evidence type="ECO:0000256" key="1">
    <source>
        <dbReference type="ARBA" id="ARBA00008005"/>
    </source>
</evidence>
<feature type="domain" description="Tail sheath protein C-terminal" evidence="2">
    <location>
        <begin position="584"/>
        <end position="687"/>
    </location>
</feature>
<keyword evidence="4" id="KW-1185">Reference proteome</keyword>
<comment type="caution">
    <text evidence="3">The sequence shown here is derived from an EMBL/GenBank/DDBJ whole genome shotgun (WGS) entry which is preliminary data.</text>
</comment>
<dbReference type="RefSeq" id="WP_184803253.1">
    <property type="nucleotide sequence ID" value="NZ_JACIIZ010000010.1"/>
</dbReference>